<dbReference type="RefSeq" id="WP_115548335.1">
    <property type="nucleotide sequence ID" value="NZ_QRGP01000001.1"/>
</dbReference>
<dbReference type="InterPro" id="IPR009875">
    <property type="entry name" value="PilZ_domain"/>
</dbReference>
<organism evidence="2 3">
    <name type="scientific">Sphingorhabdus pulchriflava</name>
    <dbReference type="NCBI Taxonomy" id="2292257"/>
    <lineage>
        <taxon>Bacteria</taxon>
        <taxon>Pseudomonadati</taxon>
        <taxon>Pseudomonadota</taxon>
        <taxon>Alphaproteobacteria</taxon>
        <taxon>Sphingomonadales</taxon>
        <taxon>Sphingomonadaceae</taxon>
        <taxon>Sphingorhabdus</taxon>
    </lineage>
</organism>
<accession>A0A371BGX3</accession>
<dbReference type="Proteomes" id="UP000263833">
    <property type="component" value="Unassembled WGS sequence"/>
</dbReference>
<gene>
    <name evidence="2" type="ORF">DXH95_05135</name>
</gene>
<dbReference type="OrthoDB" id="9806898at2"/>
<protein>
    <submittedName>
        <fullName evidence="2">PilZ domain-containing protein</fullName>
    </submittedName>
</protein>
<comment type="caution">
    <text evidence="2">The sequence shown here is derived from an EMBL/GenBank/DDBJ whole genome shotgun (WGS) entry which is preliminary data.</text>
</comment>
<keyword evidence="3" id="KW-1185">Reference proteome</keyword>
<evidence type="ECO:0000259" key="1">
    <source>
        <dbReference type="Pfam" id="PF07238"/>
    </source>
</evidence>
<dbReference type="AlphaFoldDB" id="A0A371BGX3"/>
<evidence type="ECO:0000313" key="3">
    <source>
        <dbReference type="Proteomes" id="UP000263833"/>
    </source>
</evidence>
<dbReference type="GO" id="GO:0035438">
    <property type="term" value="F:cyclic-di-GMP binding"/>
    <property type="evidence" value="ECO:0007669"/>
    <property type="project" value="InterPro"/>
</dbReference>
<proteinExistence type="predicted"/>
<dbReference type="Pfam" id="PF07238">
    <property type="entry name" value="PilZ"/>
    <property type="match status" value="1"/>
</dbReference>
<evidence type="ECO:0000313" key="2">
    <source>
        <dbReference type="EMBL" id="RDV06788.1"/>
    </source>
</evidence>
<dbReference type="EMBL" id="QRGP01000001">
    <property type="protein sequence ID" value="RDV06788.1"/>
    <property type="molecule type" value="Genomic_DNA"/>
</dbReference>
<name>A0A371BGX3_9SPHN</name>
<reference evidence="3" key="1">
    <citation type="submission" date="2018-08" db="EMBL/GenBank/DDBJ databases">
        <authorList>
            <person name="Kim S.-J."/>
            <person name="Jung G.-Y."/>
        </authorList>
    </citation>
    <scope>NUCLEOTIDE SEQUENCE [LARGE SCALE GENOMIC DNA]</scope>
    <source>
        <strain evidence="3">GY_G</strain>
    </source>
</reference>
<sequence>MVQPATDTNYDMRRAARHRANHVAIAESKRHGEQKMHIVNVSAHGFMIDDNSVFEHGDRIEIRLPVVGRIEAHLIWTVESRAGFQFERVIRLPDFMALIEKVSPKLR</sequence>
<dbReference type="SUPFAM" id="SSF141371">
    <property type="entry name" value="PilZ domain-like"/>
    <property type="match status" value="1"/>
</dbReference>
<feature type="domain" description="PilZ" evidence="1">
    <location>
        <begin position="13"/>
        <end position="94"/>
    </location>
</feature>